<keyword evidence="8" id="KW-0677">Repeat</keyword>
<keyword evidence="12" id="KW-0067">ATP-binding</keyword>
<evidence type="ECO:0000259" key="14">
    <source>
        <dbReference type="PROSITE" id="PS50011"/>
    </source>
</evidence>
<protein>
    <recommendedName>
        <fullName evidence="18">Protein kinase domain-containing protein</fullName>
    </recommendedName>
</protein>
<dbReference type="PROSITE" id="PS00107">
    <property type="entry name" value="PROTEIN_KINASE_ATP"/>
    <property type="match status" value="1"/>
</dbReference>
<feature type="transmembrane region" description="Helical" evidence="13">
    <location>
        <begin position="25"/>
        <end position="44"/>
    </location>
</feature>
<feature type="domain" description="HIG1" evidence="15">
    <location>
        <begin position="1"/>
        <end position="88"/>
    </location>
</feature>
<reference evidence="16 17" key="1">
    <citation type="submission" date="2020-10" db="EMBL/GenBank/DDBJ databases">
        <title>Plant Genome Project.</title>
        <authorList>
            <person name="Zhang R.-G."/>
        </authorList>
    </citation>
    <scope>NUCLEOTIDE SEQUENCE [LARGE SCALE GENOMIC DNA]</scope>
    <source>
        <strain evidence="16">FAFU-HL-1</strain>
        <tissue evidence="16">Leaf</tissue>
    </source>
</reference>
<keyword evidence="4" id="KW-0964">Secreted</keyword>
<dbReference type="InterPro" id="IPR017441">
    <property type="entry name" value="Protein_kinase_ATP_BS"/>
</dbReference>
<evidence type="ECO:0008006" key="18">
    <source>
        <dbReference type="Google" id="ProtNLM"/>
    </source>
</evidence>
<dbReference type="InterPro" id="IPR007667">
    <property type="entry name" value="Hypoxia_induced_domain"/>
</dbReference>
<keyword evidence="6 13" id="KW-0812">Transmembrane</keyword>
<evidence type="ECO:0000256" key="2">
    <source>
        <dbReference type="ARBA" id="ARBA00004191"/>
    </source>
</evidence>
<evidence type="ECO:0000256" key="6">
    <source>
        <dbReference type="ARBA" id="ARBA00022692"/>
    </source>
</evidence>
<dbReference type="PANTHER" id="PTHR48010">
    <property type="entry name" value="OS05G0588300 PROTEIN"/>
    <property type="match status" value="1"/>
</dbReference>
<evidence type="ECO:0000256" key="3">
    <source>
        <dbReference type="ARBA" id="ARBA00004370"/>
    </source>
</evidence>
<keyword evidence="9 13" id="KW-1133">Transmembrane helix</keyword>
<comment type="caution">
    <text evidence="16">The sequence shown here is derived from an EMBL/GenBank/DDBJ whole genome shotgun (WGS) entry which is preliminary data.</text>
</comment>
<evidence type="ECO:0000256" key="9">
    <source>
        <dbReference type="ARBA" id="ARBA00022989"/>
    </source>
</evidence>
<dbReference type="InterPro" id="IPR000719">
    <property type="entry name" value="Prot_kinase_dom"/>
</dbReference>
<dbReference type="FunFam" id="3.80.10.10:FF:000400">
    <property type="entry name" value="Nuclear pore complex protein NUP107"/>
    <property type="match status" value="1"/>
</dbReference>
<dbReference type="GO" id="GO:0004672">
    <property type="term" value="F:protein kinase activity"/>
    <property type="evidence" value="ECO:0007669"/>
    <property type="project" value="InterPro"/>
</dbReference>
<dbReference type="GO" id="GO:0016020">
    <property type="term" value="C:membrane"/>
    <property type="evidence" value="ECO:0007669"/>
    <property type="project" value="UniProtKB-SubCell"/>
</dbReference>
<comment type="similarity">
    <text evidence="11">Belongs to the polygalacturonase-inhibiting protein family.</text>
</comment>
<evidence type="ECO:0000256" key="12">
    <source>
        <dbReference type="PROSITE-ProRule" id="PRU10141"/>
    </source>
</evidence>
<evidence type="ECO:0000256" key="11">
    <source>
        <dbReference type="ARBA" id="ARBA00038043"/>
    </source>
</evidence>
<name>A0A835JKU8_9ROSI</name>
<comment type="subcellular location">
    <subcellularLocation>
        <location evidence="3">Membrane</location>
    </subcellularLocation>
    <subcellularLocation>
        <location evidence="1">Mitochondrion</location>
    </subcellularLocation>
    <subcellularLocation>
        <location evidence="2">Secreted</location>
        <location evidence="2">Cell wall</location>
    </subcellularLocation>
</comment>
<dbReference type="InterPro" id="IPR050994">
    <property type="entry name" value="At_inactive_RLKs"/>
</dbReference>
<dbReference type="Pfam" id="PF04588">
    <property type="entry name" value="HIG_1_N"/>
    <property type="match status" value="1"/>
</dbReference>
<dbReference type="Pfam" id="PF00560">
    <property type="entry name" value="LRR_1"/>
    <property type="match status" value="3"/>
</dbReference>
<accession>A0A835JKU8</accession>
<dbReference type="PROSITE" id="PS50011">
    <property type="entry name" value="PROTEIN_KINASE_DOM"/>
    <property type="match status" value="1"/>
</dbReference>
<keyword evidence="12" id="KW-0547">Nucleotide-binding</keyword>
<keyword evidence="17" id="KW-1185">Reference proteome</keyword>
<feature type="domain" description="Protein kinase" evidence="14">
    <location>
        <begin position="451"/>
        <end position="697"/>
    </location>
</feature>
<evidence type="ECO:0000313" key="17">
    <source>
        <dbReference type="Proteomes" id="UP000657918"/>
    </source>
</evidence>
<dbReference type="SUPFAM" id="SSF52058">
    <property type="entry name" value="L domain-like"/>
    <property type="match status" value="1"/>
</dbReference>
<dbReference type="InterPro" id="IPR032675">
    <property type="entry name" value="LRR_dom_sf"/>
</dbReference>
<evidence type="ECO:0000256" key="1">
    <source>
        <dbReference type="ARBA" id="ARBA00004173"/>
    </source>
</evidence>
<dbReference type="Gene3D" id="3.80.10.10">
    <property type="entry name" value="Ribonuclease Inhibitor"/>
    <property type="match status" value="1"/>
</dbReference>
<evidence type="ECO:0000256" key="10">
    <source>
        <dbReference type="ARBA" id="ARBA00023136"/>
    </source>
</evidence>
<evidence type="ECO:0000256" key="8">
    <source>
        <dbReference type="ARBA" id="ARBA00022737"/>
    </source>
</evidence>
<dbReference type="InterPro" id="IPR001611">
    <property type="entry name" value="Leu-rich_rpt"/>
</dbReference>
<evidence type="ECO:0000256" key="7">
    <source>
        <dbReference type="ARBA" id="ARBA00022729"/>
    </source>
</evidence>
<evidence type="ECO:0000256" key="13">
    <source>
        <dbReference type="SAM" id="Phobius"/>
    </source>
</evidence>
<dbReference type="PANTHER" id="PTHR48010:SF22">
    <property type="entry name" value="OS09G0376600 PROTEIN"/>
    <property type="match status" value="1"/>
</dbReference>
<proteinExistence type="inferred from homology"/>
<dbReference type="Gene3D" id="3.30.200.20">
    <property type="entry name" value="Phosphorylase Kinase, domain 1"/>
    <property type="match status" value="1"/>
</dbReference>
<dbReference type="AlphaFoldDB" id="A0A835JKU8"/>
<dbReference type="EMBL" id="JADGMS010000012">
    <property type="protein sequence ID" value="KAF9671547.1"/>
    <property type="molecule type" value="Genomic_DNA"/>
</dbReference>
<dbReference type="PROSITE" id="PS51503">
    <property type="entry name" value="HIG1"/>
    <property type="match status" value="1"/>
</dbReference>
<dbReference type="OrthoDB" id="69842at2759"/>
<evidence type="ECO:0000256" key="5">
    <source>
        <dbReference type="ARBA" id="ARBA00022614"/>
    </source>
</evidence>
<feature type="binding site" evidence="12">
    <location>
        <position position="479"/>
    </location>
    <ligand>
        <name>ATP</name>
        <dbReference type="ChEBI" id="CHEBI:30616"/>
    </ligand>
</feature>
<gene>
    <name evidence="16" type="ORF">SADUNF_Sadunf12G0058900</name>
</gene>
<dbReference type="Proteomes" id="UP000657918">
    <property type="component" value="Unassembled WGS sequence"/>
</dbReference>
<dbReference type="Pfam" id="PF00069">
    <property type="entry name" value="Pkinase"/>
    <property type="match status" value="1"/>
</dbReference>
<keyword evidence="10 13" id="KW-0472">Membrane</keyword>
<feature type="transmembrane region" description="Helical" evidence="13">
    <location>
        <begin position="56"/>
        <end position="77"/>
    </location>
</feature>
<keyword evidence="5" id="KW-0433">Leucine-rich repeat</keyword>
<sequence>MEKMGTAEPNFEQLFEEKKRVRNPFVPVGALMTAGVLTAGLISFRRGNSQLGQVLMRARVVVQGATVALMVGTAFYYGDNPWKKPRRPQTVEKVFATNNKHDTGNANVIASTRSQQIPGIIGSTRSSEDENVRKALVQFMEKLSAGHEQNDQNRGWDISSDPCNSTWKGVDCLGSQNVKRIVLNKFNLTGIFDAASVCTARSLLVLSLKENNISGFIPDEIGNCKRLSHLYVGGNRFTGDIPDTISQLRNLKRLDISNNYFSGELPDMSRIPGLLTFFAENNQLSGAIPDFDFYYLKEFSVANNNFSGPIPDVKNKFGEDSFTGNPGLCGTLLSKACPPSTPPPKKESKHSSADRFLIFSGYILFAVVVLLLFALYLFKKNKSKRETVNVVKNGKVANESKEPSSNSSEFKTGGHRSQYSITSAEAGTTSSSLVVLPSPVVNDLKFEDLLRAPAELLGRGKHGSLYKVILDNATILAVKRIKDLGISAEELKSRMQRIDHVKHPRVLPPVAFYCSKQEKLLVYAYQQNGSLFKLLHGSQNGQVFDWGSRLNVAASIAETLAYMHDQLQEDGIAHGNLKSTNILFNNKMEPCISEYGLKTDALSRNVAYSTFKLDVYGFGVVLLELLTGKLVQNNGFDLSSWVYSVVREEWTAEVFDRDLISEGACEERMVNLLLVALKCINPSPNERPSTNRISAMINTIKEDQERSITTEP</sequence>
<dbReference type="GO" id="GO:0005524">
    <property type="term" value="F:ATP binding"/>
    <property type="evidence" value="ECO:0007669"/>
    <property type="project" value="UniProtKB-UniRule"/>
</dbReference>
<evidence type="ECO:0000256" key="4">
    <source>
        <dbReference type="ARBA" id="ARBA00022512"/>
    </source>
</evidence>
<evidence type="ECO:0000313" key="16">
    <source>
        <dbReference type="EMBL" id="KAF9671547.1"/>
    </source>
</evidence>
<keyword evidence="7" id="KW-0732">Signal</keyword>
<dbReference type="Gene3D" id="6.10.140.1320">
    <property type="match status" value="1"/>
</dbReference>
<dbReference type="GO" id="GO:0005739">
    <property type="term" value="C:mitochondrion"/>
    <property type="evidence" value="ECO:0007669"/>
    <property type="project" value="UniProtKB-SubCell"/>
</dbReference>
<dbReference type="Gene3D" id="1.10.510.10">
    <property type="entry name" value="Transferase(Phosphotransferase) domain 1"/>
    <property type="match status" value="2"/>
</dbReference>
<dbReference type="InterPro" id="IPR011009">
    <property type="entry name" value="Kinase-like_dom_sf"/>
</dbReference>
<organism evidence="16 17">
    <name type="scientific">Salix dunnii</name>
    <dbReference type="NCBI Taxonomy" id="1413687"/>
    <lineage>
        <taxon>Eukaryota</taxon>
        <taxon>Viridiplantae</taxon>
        <taxon>Streptophyta</taxon>
        <taxon>Embryophyta</taxon>
        <taxon>Tracheophyta</taxon>
        <taxon>Spermatophyta</taxon>
        <taxon>Magnoliopsida</taxon>
        <taxon>eudicotyledons</taxon>
        <taxon>Gunneridae</taxon>
        <taxon>Pentapetalae</taxon>
        <taxon>rosids</taxon>
        <taxon>fabids</taxon>
        <taxon>Malpighiales</taxon>
        <taxon>Salicaceae</taxon>
        <taxon>Saliceae</taxon>
        <taxon>Salix</taxon>
    </lineage>
</organism>
<dbReference type="SUPFAM" id="SSF56112">
    <property type="entry name" value="Protein kinase-like (PK-like)"/>
    <property type="match status" value="1"/>
</dbReference>
<keyword evidence="4" id="KW-0134">Cell wall</keyword>
<evidence type="ECO:0000259" key="15">
    <source>
        <dbReference type="PROSITE" id="PS51503"/>
    </source>
</evidence>
<feature type="transmembrane region" description="Helical" evidence="13">
    <location>
        <begin position="356"/>
        <end position="378"/>
    </location>
</feature>